<gene>
    <name evidence="1" type="ORF">LX13_000177</name>
</gene>
<evidence type="ECO:0000313" key="2">
    <source>
        <dbReference type="Proteomes" id="UP001206895"/>
    </source>
</evidence>
<keyword evidence="2" id="KW-1185">Reference proteome</keyword>
<protein>
    <submittedName>
        <fullName evidence="1">Uncharacterized protein</fullName>
    </submittedName>
</protein>
<organism evidence="1 2">
    <name type="scientific">Williamsia maris</name>
    <dbReference type="NCBI Taxonomy" id="72806"/>
    <lineage>
        <taxon>Bacteria</taxon>
        <taxon>Bacillati</taxon>
        <taxon>Actinomycetota</taxon>
        <taxon>Actinomycetes</taxon>
        <taxon>Mycobacteriales</taxon>
        <taxon>Nocardiaceae</taxon>
        <taxon>Williamsia</taxon>
    </lineage>
</organism>
<proteinExistence type="predicted"/>
<sequence length="268" mass="27234">MSPVSVGKIDTGETVEDTVALLRARLAAASTGRTKSVVPQNQQTVTVSASEQRARELLPIPEVLAELLPGGGLARGSVVSVDGARSMLLSMIAAITAAGGYVAVIGQPHLSLHAAAEMGADLSRIATVDGAPGFDPVEAAAVLLDGLDLVVVGLGGVSVPPSRSRAVMARARAKGAALVVTDGRWSGVQASLTAQVADYRHLPFRHLGHGRIAGMSLSVEARGRGTRGRHARVDVVHLDDRVQLVAAGSAAAPVNSPAVAPVSLSVAN</sequence>
<accession>A0ABT1H7X9</accession>
<reference evidence="1 2" key="1">
    <citation type="submission" date="2022-06" db="EMBL/GenBank/DDBJ databases">
        <title>Genomic Encyclopedia of Archaeal and Bacterial Type Strains, Phase II (KMG-II): from individual species to whole genera.</title>
        <authorList>
            <person name="Goeker M."/>
        </authorList>
    </citation>
    <scope>NUCLEOTIDE SEQUENCE [LARGE SCALE GENOMIC DNA]</scope>
    <source>
        <strain evidence="1 2">DSM 44693</strain>
    </source>
</reference>
<dbReference type="Proteomes" id="UP001206895">
    <property type="component" value="Unassembled WGS sequence"/>
</dbReference>
<evidence type="ECO:0000313" key="1">
    <source>
        <dbReference type="EMBL" id="MCP2174370.1"/>
    </source>
</evidence>
<dbReference type="EMBL" id="JAMTCJ010000001">
    <property type="protein sequence ID" value="MCP2174370.1"/>
    <property type="molecule type" value="Genomic_DNA"/>
</dbReference>
<comment type="caution">
    <text evidence="1">The sequence shown here is derived from an EMBL/GenBank/DDBJ whole genome shotgun (WGS) entry which is preliminary data.</text>
</comment>
<name>A0ABT1H7X9_9NOCA</name>